<reference evidence="2 3" key="1">
    <citation type="submission" date="2020-07" db="EMBL/GenBank/DDBJ databases">
        <authorList>
            <person name="Feng H."/>
        </authorList>
    </citation>
    <scope>NUCLEOTIDE SEQUENCE [LARGE SCALE GENOMIC DNA]</scope>
    <source>
        <strain evidence="3">s-10</strain>
    </source>
</reference>
<dbReference type="Proteomes" id="UP000535491">
    <property type="component" value="Unassembled WGS sequence"/>
</dbReference>
<sequence length="77" mass="8945">MSNHSDDKKPAWPKYLPYTPIAMGMIQPEWMYMSHFFEEDDEEEGDPAIASVPQVRPASARVQHEIQINFRPRSSPK</sequence>
<evidence type="ECO:0000256" key="1">
    <source>
        <dbReference type="SAM" id="MobiDB-lite"/>
    </source>
</evidence>
<comment type="caution">
    <text evidence="2">The sequence shown here is derived from an EMBL/GenBank/DDBJ whole genome shotgun (WGS) entry which is preliminary data.</text>
</comment>
<evidence type="ECO:0000313" key="2">
    <source>
        <dbReference type="EMBL" id="MBA4494590.1"/>
    </source>
</evidence>
<evidence type="ECO:0000313" key="3">
    <source>
        <dbReference type="Proteomes" id="UP000535491"/>
    </source>
</evidence>
<dbReference type="AlphaFoldDB" id="A0A7W1WR73"/>
<accession>A0A7W1WR73</accession>
<keyword evidence="3" id="KW-1185">Reference proteome</keyword>
<feature type="region of interest" description="Disordered" evidence="1">
    <location>
        <begin position="53"/>
        <end position="77"/>
    </location>
</feature>
<organism evidence="2 3">
    <name type="scientific">Paenactinomyces guangxiensis</name>
    <dbReference type="NCBI Taxonomy" id="1490290"/>
    <lineage>
        <taxon>Bacteria</taxon>
        <taxon>Bacillati</taxon>
        <taxon>Bacillota</taxon>
        <taxon>Bacilli</taxon>
        <taxon>Bacillales</taxon>
        <taxon>Thermoactinomycetaceae</taxon>
        <taxon>Paenactinomyces</taxon>
    </lineage>
</organism>
<protein>
    <submittedName>
        <fullName evidence="2">Uncharacterized protein</fullName>
    </submittedName>
</protein>
<dbReference type="RefSeq" id="WP_181751830.1">
    <property type="nucleotide sequence ID" value="NZ_JACEIQ010000008.1"/>
</dbReference>
<proteinExistence type="predicted"/>
<name>A0A7W1WR73_9BACL</name>
<gene>
    <name evidence="2" type="ORF">H1191_09760</name>
</gene>
<dbReference type="EMBL" id="JACEIQ010000008">
    <property type="protein sequence ID" value="MBA4494590.1"/>
    <property type="molecule type" value="Genomic_DNA"/>
</dbReference>